<gene>
    <name evidence="2" type="ORF">PHISCL_11061</name>
</gene>
<name>A0A3A2Z0D6_9EURO</name>
<feature type="region of interest" description="Disordered" evidence="1">
    <location>
        <begin position="1"/>
        <end position="21"/>
    </location>
</feature>
<dbReference type="OrthoDB" id="10262720at2759"/>
<protein>
    <submittedName>
        <fullName evidence="2">Heat shock protein</fullName>
    </submittedName>
</protein>
<organism evidence="2 3">
    <name type="scientific">Aspergillus sclerotialis</name>
    <dbReference type="NCBI Taxonomy" id="2070753"/>
    <lineage>
        <taxon>Eukaryota</taxon>
        <taxon>Fungi</taxon>
        <taxon>Dikarya</taxon>
        <taxon>Ascomycota</taxon>
        <taxon>Pezizomycotina</taxon>
        <taxon>Eurotiomycetes</taxon>
        <taxon>Eurotiomycetidae</taxon>
        <taxon>Eurotiales</taxon>
        <taxon>Aspergillaceae</taxon>
        <taxon>Aspergillus</taxon>
        <taxon>Aspergillus subgen. Polypaecilum</taxon>
    </lineage>
</organism>
<evidence type="ECO:0000256" key="1">
    <source>
        <dbReference type="SAM" id="MobiDB-lite"/>
    </source>
</evidence>
<feature type="non-terminal residue" evidence="2">
    <location>
        <position position="1"/>
    </location>
</feature>
<dbReference type="EMBL" id="MVGC01003681">
    <property type="protein sequence ID" value="RJE16602.1"/>
    <property type="molecule type" value="Genomic_DNA"/>
</dbReference>
<proteinExistence type="predicted"/>
<dbReference type="AlphaFoldDB" id="A0A3A2Z0D6"/>
<evidence type="ECO:0000313" key="2">
    <source>
        <dbReference type="EMBL" id="RJE16602.1"/>
    </source>
</evidence>
<keyword evidence="2" id="KW-0346">Stress response</keyword>
<feature type="region of interest" description="Disordered" evidence="1">
    <location>
        <begin position="36"/>
        <end position="91"/>
    </location>
</feature>
<keyword evidence="3" id="KW-1185">Reference proteome</keyword>
<dbReference type="Proteomes" id="UP000266188">
    <property type="component" value="Unassembled WGS sequence"/>
</dbReference>
<accession>A0A3A2Z0D6</accession>
<evidence type="ECO:0000313" key="3">
    <source>
        <dbReference type="Proteomes" id="UP000266188"/>
    </source>
</evidence>
<sequence>PVDGLPEVVGGSVGCEVENPEKKGSVVDDVKGFFGLGSKKEGQEPLGEEAEPSESITLEPESTTTTTSASSASTTTATKDSKKSTPETKLE</sequence>
<feature type="compositionally biased region" description="Basic and acidic residues" evidence="1">
    <location>
        <begin position="79"/>
        <end position="91"/>
    </location>
</feature>
<feature type="compositionally biased region" description="Low complexity" evidence="1">
    <location>
        <begin position="7"/>
        <end position="17"/>
    </location>
</feature>
<comment type="caution">
    <text evidence="2">The sequence shown here is derived from an EMBL/GenBank/DDBJ whole genome shotgun (WGS) entry which is preliminary data.</text>
</comment>
<feature type="compositionally biased region" description="Low complexity" evidence="1">
    <location>
        <begin position="62"/>
        <end position="78"/>
    </location>
</feature>
<dbReference type="STRING" id="2070753.A0A3A2Z0D6"/>
<feature type="non-terminal residue" evidence="2">
    <location>
        <position position="91"/>
    </location>
</feature>
<reference evidence="3" key="1">
    <citation type="submission" date="2017-02" db="EMBL/GenBank/DDBJ databases">
        <authorList>
            <person name="Tafer H."/>
            <person name="Lopandic K."/>
        </authorList>
    </citation>
    <scope>NUCLEOTIDE SEQUENCE [LARGE SCALE GENOMIC DNA]</scope>
    <source>
        <strain evidence="3">CBS 366.77</strain>
    </source>
</reference>